<feature type="compositionally biased region" description="Basic and acidic residues" evidence="16">
    <location>
        <begin position="9"/>
        <end position="56"/>
    </location>
</feature>
<keyword evidence="12 15" id="KW-1133">Transmembrane helix</keyword>
<dbReference type="Pfam" id="PF00122">
    <property type="entry name" value="E1-E2_ATPase"/>
    <property type="match status" value="1"/>
</dbReference>
<accession>A0A4P7C2S8</accession>
<dbReference type="PANTHER" id="PTHR43520">
    <property type="entry name" value="ATP7, ISOFORM B"/>
    <property type="match status" value="1"/>
</dbReference>
<dbReference type="PANTHER" id="PTHR43520:SF5">
    <property type="entry name" value="CATION-TRANSPORTING P-TYPE ATPASE-RELATED"/>
    <property type="match status" value="1"/>
</dbReference>
<keyword evidence="3" id="KW-0813">Transport</keyword>
<name>A0A4P7C2S8_9GAMM</name>
<dbReference type="PROSITE" id="PS51782">
    <property type="entry name" value="LYSM"/>
    <property type="match status" value="1"/>
</dbReference>
<feature type="transmembrane region" description="Helical" evidence="15">
    <location>
        <begin position="354"/>
        <end position="379"/>
    </location>
</feature>
<feature type="transmembrane region" description="Helical" evidence="15">
    <location>
        <begin position="680"/>
        <end position="700"/>
    </location>
</feature>
<evidence type="ECO:0000256" key="13">
    <source>
        <dbReference type="ARBA" id="ARBA00023065"/>
    </source>
</evidence>
<keyword evidence="11" id="KW-1278">Translocase</keyword>
<feature type="transmembrane region" description="Helical" evidence="15">
    <location>
        <begin position="652"/>
        <end position="674"/>
    </location>
</feature>
<dbReference type="PRINTS" id="PR00943">
    <property type="entry name" value="CUATPASE"/>
</dbReference>
<dbReference type="SMART" id="SM00257">
    <property type="entry name" value="LysM"/>
    <property type="match status" value="1"/>
</dbReference>
<dbReference type="RefSeq" id="WP_134358424.1">
    <property type="nucleotide sequence ID" value="NZ_CP038033.1"/>
</dbReference>
<dbReference type="GO" id="GO:0005507">
    <property type="term" value="F:copper ion binding"/>
    <property type="evidence" value="ECO:0007669"/>
    <property type="project" value="TreeGrafter"/>
</dbReference>
<dbReference type="GO" id="GO:0005886">
    <property type="term" value="C:plasma membrane"/>
    <property type="evidence" value="ECO:0007669"/>
    <property type="project" value="UniProtKB-SubCell"/>
</dbReference>
<feature type="region of interest" description="Disordered" evidence="16">
    <location>
        <begin position="1"/>
        <end position="56"/>
    </location>
</feature>
<comment type="similarity">
    <text evidence="2 15">Belongs to the cation transport ATPase (P-type) (TC 3.A.3) family. Type IB subfamily.</text>
</comment>
<keyword evidence="14 15" id="KW-0472">Membrane</keyword>
<evidence type="ECO:0000256" key="4">
    <source>
        <dbReference type="ARBA" id="ARBA00022475"/>
    </source>
</evidence>
<dbReference type="SUPFAM" id="SSF81653">
    <property type="entry name" value="Calcium ATPase, transduction domain A"/>
    <property type="match status" value="1"/>
</dbReference>
<dbReference type="Pfam" id="PF00702">
    <property type="entry name" value="Hydrolase"/>
    <property type="match status" value="1"/>
</dbReference>
<dbReference type="SFLD" id="SFLDS00003">
    <property type="entry name" value="Haloacid_Dehalogenase"/>
    <property type="match status" value="1"/>
</dbReference>
<feature type="domain" description="LysM" evidence="17">
    <location>
        <begin position="858"/>
        <end position="907"/>
    </location>
</feature>
<keyword evidence="7 15" id="KW-0479">Metal-binding</keyword>
<dbReference type="NCBIfam" id="TIGR01494">
    <property type="entry name" value="ATPase_P-type"/>
    <property type="match status" value="1"/>
</dbReference>
<evidence type="ECO:0000256" key="15">
    <source>
        <dbReference type="RuleBase" id="RU362081"/>
    </source>
</evidence>
<keyword evidence="5" id="KW-0597">Phosphoprotein</keyword>
<feature type="compositionally biased region" description="Basic and acidic residues" evidence="16">
    <location>
        <begin position="786"/>
        <end position="802"/>
    </location>
</feature>
<dbReference type="Gene3D" id="3.10.350.10">
    <property type="entry name" value="LysM domain"/>
    <property type="match status" value="1"/>
</dbReference>
<feature type="transmembrane region" description="Helical" evidence="15">
    <location>
        <begin position="67"/>
        <end position="88"/>
    </location>
</feature>
<dbReference type="SUPFAM" id="SSF56784">
    <property type="entry name" value="HAD-like"/>
    <property type="match status" value="1"/>
</dbReference>
<dbReference type="InterPro" id="IPR001757">
    <property type="entry name" value="P_typ_ATPase"/>
</dbReference>
<feature type="transmembrane region" description="Helical" evidence="15">
    <location>
        <begin position="735"/>
        <end position="756"/>
    </location>
</feature>
<dbReference type="GO" id="GO:0043682">
    <property type="term" value="F:P-type divalent copper transporter activity"/>
    <property type="evidence" value="ECO:0007669"/>
    <property type="project" value="TreeGrafter"/>
</dbReference>
<dbReference type="PROSITE" id="PS00154">
    <property type="entry name" value="ATPASE_E1_E2"/>
    <property type="match status" value="1"/>
</dbReference>
<feature type="transmembrane region" description="Helical" evidence="15">
    <location>
        <begin position="131"/>
        <end position="153"/>
    </location>
</feature>
<evidence type="ECO:0000256" key="10">
    <source>
        <dbReference type="ARBA" id="ARBA00022842"/>
    </source>
</evidence>
<protein>
    <submittedName>
        <fullName evidence="18">Copper-translocating P-type ATPase</fullName>
        <ecNumber evidence="18">3.6.3.-</ecNumber>
    </submittedName>
</protein>
<dbReference type="InterPro" id="IPR023299">
    <property type="entry name" value="ATPase_P-typ_cyto_dom_N"/>
</dbReference>
<dbReference type="Pfam" id="PF01476">
    <property type="entry name" value="LysM"/>
    <property type="match status" value="1"/>
</dbReference>
<evidence type="ECO:0000256" key="1">
    <source>
        <dbReference type="ARBA" id="ARBA00004651"/>
    </source>
</evidence>
<keyword evidence="13" id="KW-0406">Ion transport</keyword>
<sequence length="914" mass="98833">MPHSAHRPSQKEQRPKKQTQEEHKAHHDRFAGSESRPPQEARRGRAREGAPQGHDHGAMVADFRRRFWISLVLTIPILALSPMIQEALNLKQVLAFPGSLYVLFGLASGVFFYGGWPFIKGLFSELRQRQPGMMTLISLAIMVAYFYSSAVVFGLPGKIFFWELATLIDVMLLGHWIEMKSVMGASGALEALVRLMPTEAHRLRDDDTTEEVPVTELKPGDRVVVKPGEKVPTDGLIIEGTSSLNEAMLTGESKPVTRSEGEEVIGGAINGEGALVLEIQKTGAETYLSQVIEMVRQAQGSRSRTQDLANRAARWLTYIALSVGGLTLLAWLLLDEPFEFALERMVTVMVITCPHALGLAVPLVVAVSTSLAALNGLLIRNRASFERARNLQAVVFDKTGTLTEGRFGVSDVIPLADLDEKALLHLAASLEQQSEHPIAQGIVDAAKEKGISLSKTKAFQNLPGRGAQAVIEKQQIKVVSPGYLKEQELEVQDERLSEVAAQGKTVVYVLGEGKILGAIALADIIRAESYEAIAHLKEMGIQCMMLTGDSRAVASHVAKELGLDDYFAEVLPHEKAAKIREVKSRGLVVAMVGDGVNDAPALVEADLGIAIGAGTDVAIESADIVLVRNDPRDVSATLGLSRATYGKMIQNLLWATGYNTVAIPLAAGIAYPLGLVLSPAMGAALMSVSTVIVAINAKLLERYRAKMRTEEEEEEAPPAAVKPAPAPPRRSKYEWVVPAITIFLMVAALVGGILWVQLGGKIEEEPPTVAETEQEAPTAPQSTEPPPRDEAAIAKAPPKEVAEPPAPPEKPEPPVEEEAPVTSPSEGPRQKIEEAAPAPPPTPAVKEKPEKAEPAAPKTVTVQQGDTLSRIAERIYGDPTQWRLIYEANRNQLESPDRIKVGMTLSLPPVSRKE</sequence>
<feature type="transmembrane region" description="Helical" evidence="15">
    <location>
        <begin position="100"/>
        <end position="119"/>
    </location>
</feature>
<comment type="subcellular location">
    <subcellularLocation>
        <location evidence="1">Cell membrane</location>
        <topology evidence="1">Multi-pass membrane protein</topology>
    </subcellularLocation>
</comment>
<dbReference type="SUPFAM" id="SSF81665">
    <property type="entry name" value="Calcium ATPase, transmembrane domain M"/>
    <property type="match status" value="1"/>
</dbReference>
<evidence type="ECO:0000313" key="18">
    <source>
        <dbReference type="EMBL" id="QBQ55156.1"/>
    </source>
</evidence>
<evidence type="ECO:0000256" key="8">
    <source>
        <dbReference type="ARBA" id="ARBA00022741"/>
    </source>
</evidence>
<dbReference type="SFLD" id="SFLDF00027">
    <property type="entry name" value="p-type_atpase"/>
    <property type="match status" value="1"/>
</dbReference>
<reference evidence="18 19" key="1">
    <citation type="submission" date="2019-03" db="EMBL/GenBank/DDBJ databases">
        <title>The genome sequence of Nitrosococcus wardiae strain D1FHST reveals the archetypal metabolic capacity of ammonia-oxidizing Gammaproteobacteria.</title>
        <authorList>
            <person name="Wang L."/>
            <person name="Lim C.K."/>
            <person name="Hanson T.E."/>
            <person name="Dang H."/>
            <person name="Klotz M.G."/>
        </authorList>
    </citation>
    <scope>NUCLEOTIDE SEQUENCE [LARGE SCALE GENOMIC DNA]</scope>
    <source>
        <strain evidence="18 19">D1FHS</strain>
    </source>
</reference>
<evidence type="ECO:0000256" key="14">
    <source>
        <dbReference type="ARBA" id="ARBA00023136"/>
    </source>
</evidence>
<evidence type="ECO:0000256" key="9">
    <source>
        <dbReference type="ARBA" id="ARBA00022840"/>
    </source>
</evidence>
<dbReference type="FunFam" id="2.70.150.10:FF:000020">
    <property type="entry name" value="Copper-exporting P-type ATPase A"/>
    <property type="match status" value="1"/>
</dbReference>
<evidence type="ECO:0000256" key="11">
    <source>
        <dbReference type="ARBA" id="ARBA00022967"/>
    </source>
</evidence>
<dbReference type="Proteomes" id="UP000294325">
    <property type="component" value="Chromosome"/>
</dbReference>
<keyword evidence="19" id="KW-1185">Reference proteome</keyword>
<evidence type="ECO:0000259" key="17">
    <source>
        <dbReference type="PROSITE" id="PS51782"/>
    </source>
</evidence>
<dbReference type="Gene3D" id="3.40.1110.10">
    <property type="entry name" value="Calcium-transporting ATPase, cytoplasmic domain N"/>
    <property type="match status" value="1"/>
</dbReference>
<keyword evidence="10" id="KW-0460">Magnesium</keyword>
<proteinExistence type="inferred from homology"/>
<evidence type="ECO:0000256" key="16">
    <source>
        <dbReference type="SAM" id="MobiDB-lite"/>
    </source>
</evidence>
<feature type="region of interest" description="Disordered" evidence="16">
    <location>
        <begin position="708"/>
        <end position="729"/>
    </location>
</feature>
<dbReference type="CDD" id="cd00118">
    <property type="entry name" value="LysM"/>
    <property type="match status" value="1"/>
</dbReference>
<dbReference type="InterPro" id="IPR036412">
    <property type="entry name" value="HAD-like_sf"/>
</dbReference>
<evidence type="ECO:0000256" key="6">
    <source>
        <dbReference type="ARBA" id="ARBA00022692"/>
    </source>
</evidence>
<keyword evidence="6 15" id="KW-0812">Transmembrane</keyword>
<dbReference type="CDD" id="cd07552">
    <property type="entry name" value="P-type_ATPase_Cu-like"/>
    <property type="match status" value="1"/>
</dbReference>
<dbReference type="NCBIfam" id="TIGR01525">
    <property type="entry name" value="ATPase-IB_hvy"/>
    <property type="match status" value="1"/>
</dbReference>
<gene>
    <name evidence="18" type="ORF">E3U44_12035</name>
</gene>
<dbReference type="EC" id="3.6.3.-" evidence="18"/>
<feature type="transmembrane region" description="Helical" evidence="15">
    <location>
        <begin position="312"/>
        <end position="334"/>
    </location>
</feature>
<evidence type="ECO:0000256" key="7">
    <source>
        <dbReference type="ARBA" id="ARBA00022723"/>
    </source>
</evidence>
<feature type="region of interest" description="Disordered" evidence="16">
    <location>
        <begin position="766"/>
        <end position="865"/>
    </location>
</feature>
<dbReference type="InterPro" id="IPR059000">
    <property type="entry name" value="ATPase_P-type_domA"/>
</dbReference>
<dbReference type="InterPro" id="IPR023298">
    <property type="entry name" value="ATPase_P-typ_TM_dom_sf"/>
</dbReference>
<evidence type="ECO:0000256" key="3">
    <source>
        <dbReference type="ARBA" id="ARBA00022448"/>
    </source>
</evidence>
<dbReference type="Gene3D" id="3.40.50.1000">
    <property type="entry name" value="HAD superfamily/HAD-like"/>
    <property type="match status" value="1"/>
</dbReference>
<keyword evidence="4 15" id="KW-1003">Cell membrane</keyword>
<dbReference type="GO" id="GO:0055070">
    <property type="term" value="P:copper ion homeostasis"/>
    <property type="evidence" value="ECO:0007669"/>
    <property type="project" value="TreeGrafter"/>
</dbReference>
<dbReference type="InterPro" id="IPR036779">
    <property type="entry name" value="LysM_dom_sf"/>
</dbReference>
<dbReference type="InterPro" id="IPR023214">
    <property type="entry name" value="HAD_sf"/>
</dbReference>
<dbReference type="GO" id="GO:0005524">
    <property type="term" value="F:ATP binding"/>
    <property type="evidence" value="ECO:0007669"/>
    <property type="project" value="UniProtKB-UniRule"/>
</dbReference>
<evidence type="ECO:0000256" key="12">
    <source>
        <dbReference type="ARBA" id="ARBA00022989"/>
    </source>
</evidence>
<dbReference type="NCBIfam" id="TIGR01511">
    <property type="entry name" value="ATPase-IB1_Cu"/>
    <property type="match status" value="1"/>
</dbReference>
<evidence type="ECO:0000256" key="5">
    <source>
        <dbReference type="ARBA" id="ARBA00022553"/>
    </source>
</evidence>
<dbReference type="Gene3D" id="2.70.150.10">
    <property type="entry name" value="Calcium-transporting ATPase, cytoplasmic transduction domain A"/>
    <property type="match status" value="1"/>
</dbReference>
<dbReference type="InterPro" id="IPR008250">
    <property type="entry name" value="ATPase_P-typ_transduc_dom_A_sf"/>
</dbReference>
<dbReference type="KEGG" id="nwr:E3U44_12035"/>
<evidence type="ECO:0000256" key="2">
    <source>
        <dbReference type="ARBA" id="ARBA00006024"/>
    </source>
</evidence>
<dbReference type="PRINTS" id="PR00119">
    <property type="entry name" value="CATATPASE"/>
</dbReference>
<dbReference type="InterPro" id="IPR018303">
    <property type="entry name" value="ATPase_P-typ_P_site"/>
</dbReference>
<keyword evidence="9 15" id="KW-0067">ATP-binding</keyword>
<dbReference type="EMBL" id="CP038033">
    <property type="protein sequence ID" value="QBQ55156.1"/>
    <property type="molecule type" value="Genomic_DNA"/>
</dbReference>
<feature type="transmembrane region" description="Helical" evidence="15">
    <location>
        <begin position="159"/>
        <end position="177"/>
    </location>
</feature>
<dbReference type="InterPro" id="IPR018392">
    <property type="entry name" value="LysM"/>
</dbReference>
<dbReference type="GO" id="GO:0016887">
    <property type="term" value="F:ATP hydrolysis activity"/>
    <property type="evidence" value="ECO:0007669"/>
    <property type="project" value="InterPro"/>
</dbReference>
<keyword evidence="18" id="KW-0378">Hydrolase</keyword>
<dbReference type="InterPro" id="IPR044492">
    <property type="entry name" value="P_typ_ATPase_HD_dom"/>
</dbReference>
<dbReference type="SFLD" id="SFLDG00002">
    <property type="entry name" value="C1.7:_P-type_atpase_like"/>
    <property type="match status" value="1"/>
</dbReference>
<organism evidence="18 19">
    <name type="scientific">Nitrosococcus wardiae</name>
    <dbReference type="NCBI Taxonomy" id="1814290"/>
    <lineage>
        <taxon>Bacteria</taxon>
        <taxon>Pseudomonadati</taxon>
        <taxon>Pseudomonadota</taxon>
        <taxon>Gammaproteobacteria</taxon>
        <taxon>Chromatiales</taxon>
        <taxon>Chromatiaceae</taxon>
        <taxon>Nitrosococcus</taxon>
    </lineage>
</organism>
<dbReference type="AlphaFoldDB" id="A0A4P7C2S8"/>
<keyword evidence="8 15" id="KW-0547">Nucleotide-binding</keyword>
<dbReference type="GO" id="GO:0060003">
    <property type="term" value="P:copper ion export"/>
    <property type="evidence" value="ECO:0007669"/>
    <property type="project" value="UniProtKB-ARBA"/>
</dbReference>
<evidence type="ECO:0000313" key="19">
    <source>
        <dbReference type="Proteomes" id="UP000294325"/>
    </source>
</evidence>
<dbReference type="InterPro" id="IPR027256">
    <property type="entry name" value="P-typ_ATPase_IB"/>
</dbReference>
<dbReference type="OrthoDB" id="9814270at2"/>